<sequence>MMEIQFPSQLKKFRIALGMSQEDLAEKLFISRQAVSRWESGDATPDMTNLIKLAEILDCSLDTLVLGIEPQKDNIDDKIDHSEFVFDPRNGEYTRRRRGNMNFWEFAASYWWLIFPIGGFLFGLIIEIIKALK</sequence>
<dbReference type="GO" id="GO:0003677">
    <property type="term" value="F:DNA binding"/>
    <property type="evidence" value="ECO:0007669"/>
    <property type="project" value="UniProtKB-KW"/>
</dbReference>
<proteinExistence type="predicted"/>
<dbReference type="PROSITE" id="PS50943">
    <property type="entry name" value="HTH_CROC1"/>
    <property type="match status" value="1"/>
</dbReference>
<reference evidence="4 5" key="1">
    <citation type="submission" date="2019-06" db="EMBL/GenBank/DDBJ databases">
        <title>Genome analyses of bacteria isolated from kimchi.</title>
        <authorList>
            <person name="Lee S."/>
            <person name="Ahn S."/>
            <person name="Roh S."/>
        </authorList>
    </citation>
    <scope>NUCLEOTIDE SEQUENCE [LARGE SCALE GENOMIC DNA]</scope>
    <source>
        <strain evidence="4 5">CBA3620</strain>
    </source>
</reference>
<evidence type="ECO:0000256" key="1">
    <source>
        <dbReference type="ARBA" id="ARBA00023125"/>
    </source>
</evidence>
<dbReference type="InterPro" id="IPR010982">
    <property type="entry name" value="Lambda_DNA-bd_dom_sf"/>
</dbReference>
<dbReference type="Pfam" id="PF01381">
    <property type="entry name" value="HTH_3"/>
    <property type="match status" value="1"/>
</dbReference>
<dbReference type="AlphaFoldDB" id="A0AAE6IMC2"/>
<accession>A0AAE6IMC2</accession>
<dbReference type="SMART" id="SM00530">
    <property type="entry name" value="HTH_XRE"/>
    <property type="match status" value="1"/>
</dbReference>
<dbReference type="SUPFAM" id="SSF47413">
    <property type="entry name" value="lambda repressor-like DNA-binding domains"/>
    <property type="match status" value="1"/>
</dbReference>
<dbReference type="CDD" id="cd00093">
    <property type="entry name" value="HTH_XRE"/>
    <property type="match status" value="1"/>
</dbReference>
<evidence type="ECO:0000256" key="2">
    <source>
        <dbReference type="SAM" id="Phobius"/>
    </source>
</evidence>
<feature type="transmembrane region" description="Helical" evidence="2">
    <location>
        <begin position="110"/>
        <end position="129"/>
    </location>
</feature>
<evidence type="ECO:0000313" key="4">
    <source>
        <dbReference type="EMBL" id="QEA34081.1"/>
    </source>
</evidence>
<evidence type="ECO:0000313" key="5">
    <source>
        <dbReference type="Proteomes" id="UP000321332"/>
    </source>
</evidence>
<dbReference type="Proteomes" id="UP000321332">
    <property type="component" value="Chromosome"/>
</dbReference>
<dbReference type="PANTHER" id="PTHR46558">
    <property type="entry name" value="TRACRIPTIONAL REGULATORY PROTEIN-RELATED-RELATED"/>
    <property type="match status" value="1"/>
</dbReference>
<dbReference type="EMBL" id="CP042374">
    <property type="protein sequence ID" value="QEA34081.1"/>
    <property type="molecule type" value="Genomic_DNA"/>
</dbReference>
<organism evidence="4 5">
    <name type="scientific">Leuconostoc carnosum</name>
    <dbReference type="NCBI Taxonomy" id="1252"/>
    <lineage>
        <taxon>Bacteria</taxon>
        <taxon>Bacillati</taxon>
        <taxon>Bacillota</taxon>
        <taxon>Bacilli</taxon>
        <taxon>Lactobacillales</taxon>
        <taxon>Lactobacillaceae</taxon>
        <taxon>Leuconostoc</taxon>
    </lineage>
</organism>
<protein>
    <submittedName>
        <fullName evidence="4">Helix-turn-helix transcriptional regulator</fullName>
    </submittedName>
</protein>
<keyword evidence="2" id="KW-0472">Membrane</keyword>
<name>A0AAE6IMC2_LEUCA</name>
<gene>
    <name evidence="4" type="ORF">FGL89_04515</name>
</gene>
<evidence type="ECO:0000259" key="3">
    <source>
        <dbReference type="PROSITE" id="PS50943"/>
    </source>
</evidence>
<dbReference type="InterPro" id="IPR001387">
    <property type="entry name" value="Cro/C1-type_HTH"/>
</dbReference>
<keyword evidence="2" id="KW-1133">Transmembrane helix</keyword>
<keyword evidence="2" id="KW-0812">Transmembrane</keyword>
<keyword evidence="1" id="KW-0238">DNA-binding</keyword>
<feature type="domain" description="HTH cro/C1-type" evidence="3">
    <location>
        <begin position="10"/>
        <end position="64"/>
    </location>
</feature>
<dbReference type="PANTHER" id="PTHR46558:SF4">
    <property type="entry name" value="DNA-BIDING PHAGE PROTEIN"/>
    <property type="match status" value="1"/>
</dbReference>
<dbReference type="Gene3D" id="1.10.260.40">
    <property type="entry name" value="lambda repressor-like DNA-binding domains"/>
    <property type="match status" value="1"/>
</dbReference>